<sequence length="84" mass="9217">MTSERSFFEIVKERSAKITSALNALELAEQSLEKTKTAAAVRGDGGLIDIRDLALNVITAKKHLDEALAFLIESQLDEEEKVVS</sequence>
<dbReference type="EMBL" id="BK032800">
    <property type="protein sequence ID" value="DAF60989.1"/>
    <property type="molecule type" value="Genomic_DNA"/>
</dbReference>
<reference evidence="1" key="1">
    <citation type="journal article" date="2021" name="Proc. Natl. Acad. Sci. U.S.A.">
        <title>A Catalog of Tens of Thousands of Viruses from Human Metagenomes Reveals Hidden Associations with Chronic Diseases.</title>
        <authorList>
            <person name="Tisza M.J."/>
            <person name="Buck C.B."/>
        </authorList>
    </citation>
    <scope>NUCLEOTIDE SEQUENCE</scope>
    <source>
        <strain evidence="1">CtlMy11</strain>
    </source>
</reference>
<protein>
    <submittedName>
        <fullName evidence="1">Uncharacterized protein</fullName>
    </submittedName>
</protein>
<organism evidence="1">
    <name type="scientific">Podoviridae sp. ctlMy11</name>
    <dbReference type="NCBI Taxonomy" id="2827746"/>
    <lineage>
        <taxon>Viruses</taxon>
        <taxon>Duplodnaviria</taxon>
        <taxon>Heunggongvirae</taxon>
        <taxon>Uroviricota</taxon>
        <taxon>Caudoviricetes</taxon>
    </lineage>
</organism>
<proteinExistence type="predicted"/>
<evidence type="ECO:0000313" key="1">
    <source>
        <dbReference type="EMBL" id="DAF60989.1"/>
    </source>
</evidence>
<name>A0A8S5TCF8_9CAUD</name>
<accession>A0A8S5TCF8</accession>